<keyword evidence="3 11" id="KW-0732">Signal</keyword>
<dbReference type="GO" id="GO:0004252">
    <property type="term" value="F:serine-type endopeptidase activity"/>
    <property type="evidence" value="ECO:0007669"/>
    <property type="project" value="InterPro"/>
</dbReference>
<feature type="domain" description="Peptidase S1" evidence="12">
    <location>
        <begin position="40"/>
        <end position="285"/>
    </location>
</feature>
<dbReference type="InterPro" id="IPR001314">
    <property type="entry name" value="Peptidase_S1A"/>
</dbReference>
<dbReference type="Proteomes" id="UP001175271">
    <property type="component" value="Unassembled WGS sequence"/>
</dbReference>
<evidence type="ECO:0000313" key="14">
    <source>
        <dbReference type="Proteomes" id="UP001175271"/>
    </source>
</evidence>
<reference evidence="13" key="1">
    <citation type="submission" date="2023-06" db="EMBL/GenBank/DDBJ databases">
        <title>Genomic analysis of the entomopathogenic nematode Steinernema hermaphroditum.</title>
        <authorList>
            <person name="Schwarz E.M."/>
            <person name="Heppert J.K."/>
            <person name="Baniya A."/>
            <person name="Schwartz H.T."/>
            <person name="Tan C.-H."/>
            <person name="Antoshechkin I."/>
            <person name="Sternberg P.W."/>
            <person name="Goodrich-Blair H."/>
            <person name="Dillman A.R."/>
        </authorList>
    </citation>
    <scope>NUCLEOTIDE SEQUENCE</scope>
    <source>
        <strain evidence="13">PS9179</strain>
        <tissue evidence="13">Whole animal</tissue>
    </source>
</reference>
<keyword evidence="14" id="KW-1185">Reference proteome</keyword>
<dbReference type="GO" id="GO:0042381">
    <property type="term" value="P:hemolymph coagulation"/>
    <property type="evidence" value="ECO:0007669"/>
    <property type="project" value="UniProtKB-KW"/>
</dbReference>
<dbReference type="EMBL" id="JAUCMV010000004">
    <property type="protein sequence ID" value="KAK0401468.1"/>
    <property type="molecule type" value="Genomic_DNA"/>
</dbReference>
<dbReference type="CDD" id="cd00190">
    <property type="entry name" value="Tryp_SPc"/>
    <property type="match status" value="1"/>
</dbReference>
<feature type="signal peptide" evidence="11">
    <location>
        <begin position="1"/>
        <end position="23"/>
    </location>
</feature>
<dbReference type="InterPro" id="IPR009003">
    <property type="entry name" value="Peptidase_S1_PA"/>
</dbReference>
<name>A0AA39H904_9BILA</name>
<evidence type="ECO:0000256" key="2">
    <source>
        <dbReference type="ARBA" id="ARBA00022670"/>
    </source>
</evidence>
<evidence type="ECO:0000259" key="12">
    <source>
        <dbReference type="PROSITE" id="PS50240"/>
    </source>
</evidence>
<feature type="chain" id="PRO_5041447785" description="limulus clotting factor C" evidence="11">
    <location>
        <begin position="24"/>
        <end position="293"/>
    </location>
</feature>
<sequence length="293" mass="32266">MSTTAHTMKPLLLLVPLFIITQASNLNCGIPSIPPHQELIVGGKPARPYSWPWQAMLCSWDPDEEGAPLREKCVLGCGGSVINDEWILTAAHCGEGDEDKTHLWAVKVGLYNQHNDNEPGEQVFKVKEIHVHPNFSTPTPFSNDIALFRIDGKIKFSKTVRPICLPKSDLIHVGKSGIVTGWGDTSENGTESDILRQVAVPFLDNRVCLGQYTTKWFDSSNQFCAGGHGVDSCQGDSGGPLVVKNRGRWWQAGIVSFGNGCGRDEFSGIYISVKTQCEYIRSVIGKDLCRFVY</sequence>
<evidence type="ECO:0000256" key="11">
    <source>
        <dbReference type="SAM" id="SignalP"/>
    </source>
</evidence>
<keyword evidence="7" id="KW-1015">Disulfide bond</keyword>
<dbReference type="PANTHER" id="PTHR24252">
    <property type="entry name" value="ACROSIN-RELATED"/>
    <property type="match status" value="1"/>
</dbReference>
<dbReference type="PANTHER" id="PTHR24252:SF7">
    <property type="entry name" value="HYALIN"/>
    <property type="match status" value="1"/>
</dbReference>
<protein>
    <recommendedName>
        <fullName evidence="9">limulus clotting factor C</fullName>
        <ecNumber evidence="9">3.4.21.84</ecNumber>
    </recommendedName>
</protein>
<evidence type="ECO:0000313" key="13">
    <source>
        <dbReference type="EMBL" id="KAK0401468.1"/>
    </source>
</evidence>
<dbReference type="Gene3D" id="2.40.10.10">
    <property type="entry name" value="Trypsin-like serine proteases"/>
    <property type="match status" value="1"/>
</dbReference>
<keyword evidence="2 10" id="KW-0645">Protease</keyword>
<evidence type="ECO:0000256" key="4">
    <source>
        <dbReference type="ARBA" id="ARBA00022801"/>
    </source>
</evidence>
<dbReference type="FunFam" id="2.40.10.10:FF:000120">
    <property type="entry name" value="Putative serine protease"/>
    <property type="match status" value="1"/>
</dbReference>
<dbReference type="Pfam" id="PF00089">
    <property type="entry name" value="Trypsin"/>
    <property type="match status" value="1"/>
</dbReference>
<dbReference type="PROSITE" id="PS00134">
    <property type="entry name" value="TRYPSIN_HIS"/>
    <property type="match status" value="1"/>
</dbReference>
<dbReference type="PRINTS" id="PR00722">
    <property type="entry name" value="CHYMOTRYPSIN"/>
</dbReference>
<keyword evidence="1" id="KW-0768">Sushi</keyword>
<dbReference type="AlphaFoldDB" id="A0AA39H904"/>
<dbReference type="InterPro" id="IPR018114">
    <property type="entry name" value="TRYPSIN_HIS"/>
</dbReference>
<evidence type="ECO:0000256" key="1">
    <source>
        <dbReference type="ARBA" id="ARBA00022659"/>
    </source>
</evidence>
<organism evidence="13 14">
    <name type="scientific">Steinernema hermaphroditum</name>
    <dbReference type="NCBI Taxonomy" id="289476"/>
    <lineage>
        <taxon>Eukaryota</taxon>
        <taxon>Metazoa</taxon>
        <taxon>Ecdysozoa</taxon>
        <taxon>Nematoda</taxon>
        <taxon>Chromadorea</taxon>
        <taxon>Rhabditida</taxon>
        <taxon>Tylenchina</taxon>
        <taxon>Panagrolaimomorpha</taxon>
        <taxon>Strongyloidoidea</taxon>
        <taxon>Steinernematidae</taxon>
        <taxon>Steinernema</taxon>
    </lineage>
</organism>
<dbReference type="SUPFAM" id="SSF50494">
    <property type="entry name" value="Trypsin-like serine proteases"/>
    <property type="match status" value="1"/>
</dbReference>
<evidence type="ECO:0000256" key="5">
    <source>
        <dbReference type="ARBA" id="ARBA00022820"/>
    </source>
</evidence>
<dbReference type="SMART" id="SM00020">
    <property type="entry name" value="Tryp_SPc"/>
    <property type="match status" value="1"/>
</dbReference>
<keyword evidence="4 10" id="KW-0378">Hydrolase</keyword>
<dbReference type="PROSITE" id="PS00135">
    <property type="entry name" value="TRYPSIN_SER"/>
    <property type="match status" value="1"/>
</dbReference>
<evidence type="ECO:0000256" key="7">
    <source>
        <dbReference type="ARBA" id="ARBA00023157"/>
    </source>
</evidence>
<dbReference type="GO" id="GO:0006508">
    <property type="term" value="P:proteolysis"/>
    <property type="evidence" value="ECO:0007669"/>
    <property type="project" value="UniProtKB-KW"/>
</dbReference>
<accession>A0AA39H904</accession>
<dbReference type="InterPro" id="IPR001254">
    <property type="entry name" value="Trypsin_dom"/>
</dbReference>
<evidence type="ECO:0000256" key="6">
    <source>
        <dbReference type="ARBA" id="ARBA00022825"/>
    </source>
</evidence>
<dbReference type="InterPro" id="IPR043504">
    <property type="entry name" value="Peptidase_S1_PA_chymotrypsin"/>
</dbReference>
<evidence type="ECO:0000256" key="9">
    <source>
        <dbReference type="ARBA" id="ARBA00066707"/>
    </source>
</evidence>
<evidence type="ECO:0000256" key="8">
    <source>
        <dbReference type="ARBA" id="ARBA00052079"/>
    </source>
</evidence>
<comment type="caution">
    <text evidence="13">The sequence shown here is derived from an EMBL/GenBank/DDBJ whole genome shotgun (WGS) entry which is preliminary data.</text>
</comment>
<gene>
    <name evidence="13" type="ORF">QR680_015803</name>
</gene>
<evidence type="ECO:0000256" key="3">
    <source>
        <dbReference type="ARBA" id="ARBA00022729"/>
    </source>
</evidence>
<keyword evidence="6 10" id="KW-0720">Serine protease</keyword>
<comment type="catalytic activity">
    <reaction evidence="8">
        <text>Selective cleavage of 103-Arg-|-Ser-104 and 124-Ile-|-Ile-125 bonds in Limulus clotting factor B to form activated factor B. Cleavage of -Pro-Arg-|-Xaa- bonds in synthetic substrates.</text>
        <dbReference type="EC" id="3.4.21.84"/>
    </reaction>
</comment>
<dbReference type="PROSITE" id="PS50240">
    <property type="entry name" value="TRYPSIN_DOM"/>
    <property type="match status" value="1"/>
</dbReference>
<dbReference type="EC" id="3.4.21.84" evidence="9"/>
<proteinExistence type="predicted"/>
<dbReference type="InterPro" id="IPR033116">
    <property type="entry name" value="TRYPSIN_SER"/>
</dbReference>
<keyword evidence="5" id="KW-0353">Hemolymph clotting</keyword>
<evidence type="ECO:0000256" key="10">
    <source>
        <dbReference type="RuleBase" id="RU363034"/>
    </source>
</evidence>